<accession>A0ABV7DMT1</accession>
<dbReference type="PANTHER" id="PTHR43270">
    <property type="entry name" value="BETA-ALA-HIS DIPEPTIDASE"/>
    <property type="match status" value="1"/>
</dbReference>
<dbReference type="Proteomes" id="UP001595377">
    <property type="component" value="Unassembled WGS sequence"/>
</dbReference>
<dbReference type="InterPro" id="IPR002933">
    <property type="entry name" value="Peptidase_M20"/>
</dbReference>
<evidence type="ECO:0000256" key="3">
    <source>
        <dbReference type="ARBA" id="ARBA00022801"/>
    </source>
</evidence>
<evidence type="ECO:0000256" key="1">
    <source>
        <dbReference type="ARBA" id="ARBA00022670"/>
    </source>
</evidence>
<organism evidence="5 6">
    <name type="scientific">Shinella pollutisoli</name>
    <dbReference type="NCBI Taxonomy" id="2250594"/>
    <lineage>
        <taxon>Bacteria</taxon>
        <taxon>Pseudomonadati</taxon>
        <taxon>Pseudomonadota</taxon>
        <taxon>Alphaproteobacteria</taxon>
        <taxon>Hyphomicrobiales</taxon>
        <taxon>Rhizobiaceae</taxon>
        <taxon>Shinella</taxon>
    </lineage>
</organism>
<keyword evidence="6" id="KW-1185">Reference proteome</keyword>
<keyword evidence="1" id="KW-0645">Protease</keyword>
<dbReference type="Pfam" id="PF01546">
    <property type="entry name" value="Peptidase_M20"/>
    <property type="match status" value="1"/>
</dbReference>
<dbReference type="Pfam" id="PF07687">
    <property type="entry name" value="M20_dimer"/>
    <property type="match status" value="1"/>
</dbReference>
<keyword evidence="2" id="KW-0479">Metal-binding</keyword>
<reference evidence="6" key="1">
    <citation type="journal article" date="2019" name="Int. J. Syst. Evol. Microbiol.">
        <title>The Global Catalogue of Microorganisms (GCM) 10K type strain sequencing project: providing services to taxonomists for standard genome sequencing and annotation.</title>
        <authorList>
            <consortium name="The Broad Institute Genomics Platform"/>
            <consortium name="The Broad Institute Genome Sequencing Center for Infectious Disease"/>
            <person name="Wu L."/>
            <person name="Ma J."/>
        </authorList>
    </citation>
    <scope>NUCLEOTIDE SEQUENCE [LARGE SCALE GENOMIC DNA]</scope>
    <source>
        <strain evidence="6">KCTC 52677</strain>
    </source>
</reference>
<sequence length="469" mass="51262">GIPRPGSRKDMAAILCQQDLVSIPSISNEPSSEQDIARAARWLLQELSSIGFAAEIIQTKGHPVVLARSPSGSEDSQKRLLFYGHYDVQPIGELEDWTHAPFKPEVIDEDGVKRFYGRGASDSKSQLWTFIEALRAWKSVMGEFPAEIIVMLEGEEECGSPSLPEFIQQHRQNLECDVAFICDAEMWSPTQPAITTQLKGLLHERVTVSAPNPDLHSGHYGAVAANPIRILSSILAGIHDEKGRVTIDGFYDGVRDLPEVLRKQWDALSQYPGLFDSVELSGGVTEEGYSPLEAMWGRPTVDINGITGGNQGPGERSVLPGTATARLSFRLVAGQEPEQVRRSFRNYVESRIPPGCSVKFEGVGGSSAVVLSQESPFLAASARGLEAEWGQPAVLRGTGGAIPLVQQLSEVLGAECVVIGFILSTDAIHAPDENYDTERLRKGARSWGRVFGEIQRMQPADRFDRNRSS</sequence>
<keyword evidence="3" id="KW-0378">Hydrolase</keyword>
<dbReference type="NCBIfam" id="NF006579">
    <property type="entry name" value="PRK09104.1"/>
    <property type="match status" value="1"/>
</dbReference>
<name>A0ABV7DMT1_9HYPH</name>
<protein>
    <submittedName>
        <fullName evidence="5">M20/M25/M40 family metallo-hydrolase</fullName>
    </submittedName>
</protein>
<feature type="domain" description="Peptidase M20 dimerisation" evidence="4">
    <location>
        <begin position="198"/>
        <end position="354"/>
    </location>
</feature>
<dbReference type="PANTHER" id="PTHR43270:SF12">
    <property type="entry name" value="SUCCINYL-DIAMINOPIMELATE DESUCCINYLASE"/>
    <property type="match status" value="1"/>
</dbReference>
<gene>
    <name evidence="5" type="ORF">ACFOHH_21490</name>
</gene>
<dbReference type="SUPFAM" id="SSF53187">
    <property type="entry name" value="Zn-dependent exopeptidases"/>
    <property type="match status" value="1"/>
</dbReference>
<dbReference type="InterPro" id="IPR051458">
    <property type="entry name" value="Cyt/Met_Dipeptidase"/>
</dbReference>
<evidence type="ECO:0000259" key="4">
    <source>
        <dbReference type="Pfam" id="PF07687"/>
    </source>
</evidence>
<dbReference type="RefSeq" id="WP_380705364.1">
    <property type="nucleotide sequence ID" value="NZ_JBHRSP010000040.1"/>
</dbReference>
<feature type="non-terminal residue" evidence="5">
    <location>
        <position position="1"/>
    </location>
</feature>
<evidence type="ECO:0000313" key="5">
    <source>
        <dbReference type="EMBL" id="MFC3075699.1"/>
    </source>
</evidence>
<evidence type="ECO:0000313" key="6">
    <source>
        <dbReference type="Proteomes" id="UP001595377"/>
    </source>
</evidence>
<proteinExistence type="predicted"/>
<dbReference type="Gene3D" id="3.30.70.360">
    <property type="match status" value="1"/>
</dbReference>
<dbReference type="EMBL" id="JBHRSP010000040">
    <property type="protein sequence ID" value="MFC3075699.1"/>
    <property type="molecule type" value="Genomic_DNA"/>
</dbReference>
<evidence type="ECO:0000256" key="2">
    <source>
        <dbReference type="ARBA" id="ARBA00022723"/>
    </source>
</evidence>
<dbReference type="InterPro" id="IPR011650">
    <property type="entry name" value="Peptidase_M20_dimer"/>
</dbReference>
<dbReference type="Gene3D" id="3.40.630.10">
    <property type="entry name" value="Zn peptidases"/>
    <property type="match status" value="1"/>
</dbReference>
<comment type="caution">
    <text evidence="5">The sequence shown here is derived from an EMBL/GenBank/DDBJ whole genome shotgun (WGS) entry which is preliminary data.</text>
</comment>